<sequence>MDASRLIAEREKTHGSFAVQARVAQLIKAAIREGLEGREVELPAAQQEALDLIATKMGRIVAGDAGFKDHWDDIQGYARLGRGA</sequence>
<accession>A0A212SC34</accession>
<reference evidence="2" key="1">
    <citation type="submission" date="2017-06" db="EMBL/GenBank/DDBJ databases">
        <authorList>
            <person name="Varghese N."/>
            <person name="Submissions S."/>
        </authorList>
    </citation>
    <scope>NUCLEOTIDE SEQUENCE [LARGE SCALE GENOMIC DNA]</scope>
    <source>
        <strain evidence="2">DSM 137</strain>
    </source>
</reference>
<keyword evidence="2" id="KW-1185">Reference proteome</keyword>
<organism evidence="1 2">
    <name type="scientific">Rhodoblastus acidophilus</name>
    <name type="common">Rhodopseudomonas acidophila</name>
    <dbReference type="NCBI Taxonomy" id="1074"/>
    <lineage>
        <taxon>Bacteria</taxon>
        <taxon>Pseudomonadati</taxon>
        <taxon>Pseudomonadota</taxon>
        <taxon>Alphaproteobacteria</taxon>
        <taxon>Hyphomicrobiales</taxon>
        <taxon>Rhodoblastaceae</taxon>
        <taxon>Rhodoblastus</taxon>
    </lineage>
</organism>
<dbReference type="Proteomes" id="UP000198418">
    <property type="component" value="Unassembled WGS sequence"/>
</dbReference>
<name>A0A212SC34_RHOAC</name>
<proteinExistence type="predicted"/>
<protein>
    <submittedName>
        <fullName evidence="1">Uncharacterized protein</fullName>
    </submittedName>
</protein>
<evidence type="ECO:0000313" key="1">
    <source>
        <dbReference type="EMBL" id="SNB83090.1"/>
    </source>
</evidence>
<dbReference type="EMBL" id="FYDG01000024">
    <property type="protein sequence ID" value="SNB83090.1"/>
    <property type="molecule type" value="Genomic_DNA"/>
</dbReference>
<gene>
    <name evidence="1" type="ORF">SAMN06265338_12421</name>
</gene>
<evidence type="ECO:0000313" key="2">
    <source>
        <dbReference type="Proteomes" id="UP000198418"/>
    </source>
</evidence>
<dbReference type="AlphaFoldDB" id="A0A212SC34"/>